<dbReference type="Gene3D" id="1.20.1410.10">
    <property type="entry name" value="I/LWEQ domain"/>
    <property type="match status" value="1"/>
</dbReference>
<dbReference type="GeneID" id="87958800"/>
<dbReference type="EMBL" id="CP141889">
    <property type="protein sequence ID" value="WRT69680.1"/>
    <property type="molecule type" value="Genomic_DNA"/>
</dbReference>
<dbReference type="PANTHER" id="PTHR15492:SF1">
    <property type="entry name" value="CYCLIN-D1-BINDING PROTEIN 1"/>
    <property type="match status" value="1"/>
</dbReference>
<dbReference type="Pfam" id="PF13324">
    <property type="entry name" value="GCIP_N"/>
    <property type="match status" value="1"/>
</dbReference>
<evidence type="ECO:0000259" key="2">
    <source>
        <dbReference type="Pfam" id="PF13324"/>
    </source>
</evidence>
<dbReference type="RefSeq" id="XP_062794419.1">
    <property type="nucleotide sequence ID" value="XM_062938368.1"/>
</dbReference>
<organism evidence="3 4">
    <name type="scientific">Kwoniella shivajii</name>
    <dbReference type="NCBI Taxonomy" id="564305"/>
    <lineage>
        <taxon>Eukaryota</taxon>
        <taxon>Fungi</taxon>
        <taxon>Dikarya</taxon>
        <taxon>Basidiomycota</taxon>
        <taxon>Agaricomycotina</taxon>
        <taxon>Tremellomycetes</taxon>
        <taxon>Tremellales</taxon>
        <taxon>Cryptococcaceae</taxon>
        <taxon>Kwoniella</taxon>
    </lineage>
</organism>
<feature type="compositionally biased region" description="Acidic residues" evidence="1">
    <location>
        <begin position="218"/>
        <end position="242"/>
    </location>
</feature>
<gene>
    <name evidence="3" type="ORF">IL334_006670</name>
</gene>
<evidence type="ECO:0000256" key="1">
    <source>
        <dbReference type="SAM" id="MobiDB-lite"/>
    </source>
</evidence>
<reference evidence="3 4" key="1">
    <citation type="submission" date="2024-01" db="EMBL/GenBank/DDBJ databases">
        <title>Comparative genomics of Cryptococcus and Kwoniella reveals pathogenesis evolution and contrasting modes of karyotype evolution via chromosome fusion or intercentromeric recombination.</title>
        <authorList>
            <person name="Coelho M.A."/>
            <person name="David-Palma M."/>
            <person name="Shea T."/>
            <person name="Bowers K."/>
            <person name="McGinley-Smith S."/>
            <person name="Mohammad A.W."/>
            <person name="Gnirke A."/>
            <person name="Yurkov A.M."/>
            <person name="Nowrousian M."/>
            <person name="Sun S."/>
            <person name="Cuomo C.A."/>
            <person name="Heitman J."/>
        </authorList>
    </citation>
    <scope>NUCLEOTIDE SEQUENCE [LARGE SCALE GENOMIC DNA]</scope>
    <source>
        <strain evidence="3">CBS 11374</strain>
    </source>
</reference>
<dbReference type="Proteomes" id="UP001329825">
    <property type="component" value="Chromosome 9"/>
</dbReference>
<dbReference type="InterPro" id="IPR026907">
    <property type="entry name" value="GCIP-like"/>
</dbReference>
<proteinExistence type="predicted"/>
<accession>A0ABZ1D8J1</accession>
<dbReference type="InterPro" id="IPR049317">
    <property type="entry name" value="GCIP-like_N"/>
</dbReference>
<keyword evidence="4" id="KW-1185">Reference proteome</keyword>
<protein>
    <recommendedName>
        <fullName evidence="2">Cyclin-D1-binding protein 1-like N-terminal domain-containing protein</fullName>
    </recommendedName>
</protein>
<dbReference type="PANTHER" id="PTHR15492">
    <property type="entry name" value="CYCLIN D1-BINDING PROTEIN 1"/>
    <property type="match status" value="1"/>
</dbReference>
<feature type="domain" description="Cyclin-D1-binding protein 1-like N-terminal" evidence="2">
    <location>
        <begin position="75"/>
        <end position="208"/>
    </location>
</feature>
<sequence>MLEISTKDVKQNHTDINNILSLIPFHKNISNDNMADPKLSKALKESRKSILSSVKALSSANQDSSPLPPALGEVVSQLLAQLRQSITALGVSYNPPITIEGAIQQLERISEYIGKLISCVLLCSSSQLLAEEWKSGITNITEEIVRHISVLEQNENDAYLSSTGMVWESIDNLSKELSKDETQALRRRWKSHQSTVKDAWEEFKELLDAGTKRTEGKEQDEDDEDENGEWDELDLGGEELSDDERNTAEAAKPLLALYQILHSTIPRFFDRVKEDEYRSLLIASTEFVDAYDGAVSAMHPAQDTQEIEETLQEIESVSRKMAGMVSDKGISKWTERLDVEKKKWGERRLDMKSLSEAI</sequence>
<feature type="region of interest" description="Disordered" evidence="1">
    <location>
        <begin position="210"/>
        <end position="245"/>
    </location>
</feature>
<evidence type="ECO:0000313" key="4">
    <source>
        <dbReference type="Proteomes" id="UP001329825"/>
    </source>
</evidence>
<evidence type="ECO:0000313" key="3">
    <source>
        <dbReference type="EMBL" id="WRT69680.1"/>
    </source>
</evidence>
<name>A0ABZ1D8J1_9TREE</name>